<organism evidence="6">
    <name type="scientific">Magnetococcus massalia (strain MO-1)</name>
    <dbReference type="NCBI Taxonomy" id="451514"/>
    <lineage>
        <taxon>Bacteria</taxon>
        <taxon>Pseudomonadati</taxon>
        <taxon>Pseudomonadota</taxon>
        <taxon>Magnetococcia</taxon>
        <taxon>Magnetococcales</taxon>
        <taxon>Magnetococcaceae</taxon>
        <taxon>Magnetococcus</taxon>
    </lineage>
</organism>
<dbReference type="Gene3D" id="2.40.30.10">
    <property type="entry name" value="Translation factors"/>
    <property type="match status" value="1"/>
</dbReference>
<dbReference type="InterPro" id="IPR017927">
    <property type="entry name" value="FAD-bd_FR_type"/>
</dbReference>
<protein>
    <recommendedName>
        <fullName evidence="2">ferredoxin--NADP(+) reductase</fullName>
        <ecNumber evidence="2">1.18.1.2</ecNumber>
    </recommendedName>
</protein>
<sequence>MATNNAQANEYNATLTDRVEVTPNLLICKVKPDAGSYPFEAGQFAVLGLKRKEARIPEATSEEVPEEKAERLIRRAYSISSASHEDSLEFYLSLVSSGELTPRLFALKEGDRLFLGKSASGFFTLDRVPAGKQILMVATGTGLAPYISMIRTMALGIGCPAVPIAVMHGASYSWDLGYRTELESLARECGHFRYIPVVSRPEEDKDWSGRTGRLNEWMENKSGLEEACGFALDPAKSDIFLCGNPAMVEFGEKHFVENHGYDAGSKKAPGTLHAEKYW</sequence>
<accession>A0A1S7LNW8</accession>
<evidence type="ECO:0000256" key="1">
    <source>
        <dbReference type="ARBA" id="ARBA00008312"/>
    </source>
</evidence>
<evidence type="ECO:0000259" key="5">
    <source>
        <dbReference type="PROSITE" id="PS51384"/>
    </source>
</evidence>
<name>A0A1S7LNW8_MAGMO</name>
<keyword evidence="3" id="KW-0547">Nucleotide-binding</keyword>
<keyword evidence="6" id="KW-0560">Oxidoreductase</keyword>
<proteinExistence type="inferred from homology"/>
<feature type="domain" description="FAD-binding FR-type" evidence="5">
    <location>
        <begin position="8"/>
        <end position="126"/>
    </location>
</feature>
<dbReference type="AlphaFoldDB" id="A0A1S7LNW8"/>
<dbReference type="EC" id="1.18.1.2" evidence="2"/>
<gene>
    <name evidence="6" type="ORF">MAGMO_3404</name>
</gene>
<evidence type="ECO:0000256" key="2">
    <source>
        <dbReference type="ARBA" id="ARBA00013223"/>
    </source>
</evidence>
<dbReference type="SUPFAM" id="SSF52343">
    <property type="entry name" value="Ferredoxin reductase-like, C-terminal NADP-linked domain"/>
    <property type="match status" value="1"/>
</dbReference>
<dbReference type="Pfam" id="PF00175">
    <property type="entry name" value="NAD_binding_1"/>
    <property type="match status" value="1"/>
</dbReference>
<dbReference type="InterPro" id="IPR033892">
    <property type="entry name" value="FNR_bac"/>
</dbReference>
<dbReference type="PRINTS" id="PR00371">
    <property type="entry name" value="FPNCR"/>
</dbReference>
<evidence type="ECO:0000313" key="6">
    <source>
        <dbReference type="EMBL" id="CRH07541.1"/>
    </source>
</evidence>
<dbReference type="InterPro" id="IPR017938">
    <property type="entry name" value="Riboflavin_synthase-like_b-brl"/>
</dbReference>
<dbReference type="GO" id="GO:0000166">
    <property type="term" value="F:nucleotide binding"/>
    <property type="evidence" value="ECO:0007669"/>
    <property type="project" value="UniProtKB-KW"/>
</dbReference>
<dbReference type="Gene3D" id="3.40.50.80">
    <property type="entry name" value="Nucleotide-binding domain of ferredoxin-NADP reductase (FNR) module"/>
    <property type="match status" value="1"/>
</dbReference>
<comment type="catalytic activity">
    <reaction evidence="4">
        <text>2 reduced [2Fe-2S]-[ferredoxin] + NADP(+) + H(+) = 2 oxidized [2Fe-2S]-[ferredoxin] + NADPH</text>
        <dbReference type="Rhea" id="RHEA:20125"/>
        <dbReference type="Rhea" id="RHEA-COMP:10000"/>
        <dbReference type="Rhea" id="RHEA-COMP:10001"/>
        <dbReference type="ChEBI" id="CHEBI:15378"/>
        <dbReference type="ChEBI" id="CHEBI:33737"/>
        <dbReference type="ChEBI" id="CHEBI:33738"/>
        <dbReference type="ChEBI" id="CHEBI:57783"/>
        <dbReference type="ChEBI" id="CHEBI:58349"/>
        <dbReference type="EC" id="1.18.1.2"/>
    </reaction>
</comment>
<dbReference type="InterPro" id="IPR001709">
    <property type="entry name" value="Flavoprot_Pyr_Nucl_cyt_Rdtase"/>
</dbReference>
<dbReference type="PANTHER" id="PTHR47878">
    <property type="entry name" value="OXIDOREDUCTASE FAD/NAD(P)-BINDING DOMAIN PROTEIN"/>
    <property type="match status" value="1"/>
</dbReference>
<reference evidence="6" key="1">
    <citation type="submission" date="2015-04" db="EMBL/GenBank/DDBJ databases">
        <authorList>
            <person name="Syromyatnikov M.Y."/>
            <person name="Popov V.N."/>
        </authorList>
    </citation>
    <scope>NUCLEOTIDE SEQUENCE</scope>
    <source>
        <strain evidence="6">MO-1</strain>
    </source>
</reference>
<evidence type="ECO:0000256" key="4">
    <source>
        <dbReference type="ARBA" id="ARBA00047776"/>
    </source>
</evidence>
<evidence type="ECO:0000256" key="3">
    <source>
        <dbReference type="ARBA" id="ARBA00022741"/>
    </source>
</evidence>
<dbReference type="GO" id="GO:0004324">
    <property type="term" value="F:ferredoxin-NADP+ reductase activity"/>
    <property type="evidence" value="ECO:0007669"/>
    <property type="project" value="UniProtKB-EC"/>
</dbReference>
<dbReference type="InterPro" id="IPR051930">
    <property type="entry name" value="FNR_type-1"/>
</dbReference>
<dbReference type="PANTHER" id="PTHR47878:SF2">
    <property type="entry name" value="OXIDOREDUCTASE FAD_NAD(P)-BINDING DOMAIN PROTEIN"/>
    <property type="match status" value="1"/>
</dbReference>
<dbReference type="CDD" id="cd06195">
    <property type="entry name" value="FNR1"/>
    <property type="match status" value="1"/>
</dbReference>
<comment type="similarity">
    <text evidence="1">Belongs to the ferredoxin--NADP reductase type 1 family.</text>
</comment>
<dbReference type="InterPro" id="IPR039261">
    <property type="entry name" value="FNR_nucleotide-bd"/>
</dbReference>
<dbReference type="InterPro" id="IPR001433">
    <property type="entry name" value="OxRdtase_FAD/NAD-bd"/>
</dbReference>
<dbReference type="SUPFAM" id="SSF63380">
    <property type="entry name" value="Riboflavin synthase domain-like"/>
    <property type="match status" value="1"/>
</dbReference>
<dbReference type="PROSITE" id="PS51384">
    <property type="entry name" value="FAD_FR"/>
    <property type="match status" value="1"/>
</dbReference>
<dbReference type="EMBL" id="LO017727">
    <property type="protein sequence ID" value="CRH07541.1"/>
    <property type="molecule type" value="Genomic_DNA"/>
</dbReference>